<dbReference type="SMART" id="SM00822">
    <property type="entry name" value="PKS_KR"/>
    <property type="match status" value="1"/>
</dbReference>
<dbReference type="EMBL" id="JACIGK010000015">
    <property type="protein sequence ID" value="MBB4266608.1"/>
    <property type="molecule type" value="Genomic_DNA"/>
</dbReference>
<dbReference type="FunFam" id="3.40.50.720:FF:000084">
    <property type="entry name" value="Short-chain dehydrogenase reductase"/>
    <property type="match status" value="1"/>
</dbReference>
<dbReference type="AlphaFoldDB" id="A0A7W6RET0"/>
<organism evidence="3 4">
    <name type="scientific">Roseospira visakhapatnamensis</name>
    <dbReference type="NCBI Taxonomy" id="390880"/>
    <lineage>
        <taxon>Bacteria</taxon>
        <taxon>Pseudomonadati</taxon>
        <taxon>Pseudomonadota</taxon>
        <taxon>Alphaproteobacteria</taxon>
        <taxon>Rhodospirillales</taxon>
        <taxon>Rhodospirillaceae</taxon>
        <taxon>Roseospira</taxon>
    </lineage>
</organism>
<sequence length="248" mass="26163">MYDVTGKVALITGGTRGIGLAIAEDLLTAGATVVVNGRAETEDATDLLNRHGPDRVAIELGDVAVTADNEAMVARTVERFGRLDILVHSAGGPVPGKMLDLDEAAWRGAFEVHVHPIFTLFRAAHPHLAKEGGAVILVSSVAGIRGCPGTIAYQTVKGAMIPLAKALALDHAAEDIRVNVLAPGIIRTRFHEAMTEEAKAHNLTKRIPLGREGTPHHVAAAARQLIENDFMTGEIIVVDGGMSMRVTG</sequence>
<dbReference type="PRINTS" id="PR00080">
    <property type="entry name" value="SDRFAMILY"/>
</dbReference>
<protein>
    <submittedName>
        <fullName evidence="3">NAD(P)-dependent dehydrogenase (Short-subunit alcohol dehydrogenase family)</fullName>
    </submittedName>
</protein>
<dbReference type="PRINTS" id="PR00081">
    <property type="entry name" value="GDHRDH"/>
</dbReference>
<evidence type="ECO:0000313" key="3">
    <source>
        <dbReference type="EMBL" id="MBB4266608.1"/>
    </source>
</evidence>
<gene>
    <name evidence="3" type="ORF">GGD89_002240</name>
</gene>
<dbReference type="InterPro" id="IPR002347">
    <property type="entry name" value="SDR_fam"/>
</dbReference>
<dbReference type="RefSeq" id="WP_184045218.1">
    <property type="nucleotide sequence ID" value="NZ_JACIGK010000015.1"/>
</dbReference>
<dbReference type="PANTHER" id="PTHR43943:SF2">
    <property type="entry name" value="DEHYDROGENASE_REDUCTASE 4"/>
    <property type="match status" value="1"/>
</dbReference>
<dbReference type="Proteomes" id="UP000554286">
    <property type="component" value="Unassembled WGS sequence"/>
</dbReference>
<comment type="caution">
    <text evidence="3">The sequence shown here is derived from an EMBL/GenBank/DDBJ whole genome shotgun (WGS) entry which is preliminary data.</text>
</comment>
<dbReference type="InterPro" id="IPR036291">
    <property type="entry name" value="NAD(P)-bd_dom_sf"/>
</dbReference>
<proteinExistence type="inferred from homology"/>
<reference evidence="3 4" key="1">
    <citation type="submission" date="2020-08" db="EMBL/GenBank/DDBJ databases">
        <title>Genome sequencing of Purple Non-Sulfur Bacteria from various extreme environments.</title>
        <authorList>
            <person name="Mayer M."/>
        </authorList>
    </citation>
    <scope>NUCLEOTIDE SEQUENCE [LARGE SCALE GENOMIC DNA]</scope>
    <source>
        <strain evidence="3 4">JA131</strain>
    </source>
</reference>
<dbReference type="PANTHER" id="PTHR43943">
    <property type="entry name" value="DEHYDROGENASE/REDUCTASE (SDR FAMILY) MEMBER 4"/>
    <property type="match status" value="1"/>
</dbReference>
<dbReference type="InterPro" id="IPR057326">
    <property type="entry name" value="KR_dom"/>
</dbReference>
<dbReference type="SUPFAM" id="SSF51735">
    <property type="entry name" value="NAD(P)-binding Rossmann-fold domains"/>
    <property type="match status" value="1"/>
</dbReference>
<name>A0A7W6RET0_9PROT</name>
<feature type="domain" description="Ketoreductase" evidence="2">
    <location>
        <begin position="7"/>
        <end position="179"/>
    </location>
</feature>
<comment type="similarity">
    <text evidence="1">Belongs to the short-chain dehydrogenases/reductases (SDR) family.</text>
</comment>
<evidence type="ECO:0000313" key="4">
    <source>
        <dbReference type="Proteomes" id="UP000554286"/>
    </source>
</evidence>
<keyword evidence="4" id="KW-1185">Reference proteome</keyword>
<accession>A0A7W6RET0</accession>
<evidence type="ECO:0000256" key="1">
    <source>
        <dbReference type="ARBA" id="ARBA00006484"/>
    </source>
</evidence>
<evidence type="ECO:0000259" key="2">
    <source>
        <dbReference type="SMART" id="SM00822"/>
    </source>
</evidence>
<dbReference type="Pfam" id="PF13561">
    <property type="entry name" value="adh_short_C2"/>
    <property type="match status" value="1"/>
</dbReference>
<dbReference type="Gene3D" id="3.40.50.720">
    <property type="entry name" value="NAD(P)-binding Rossmann-like Domain"/>
    <property type="match status" value="1"/>
</dbReference>
<dbReference type="CDD" id="cd05233">
    <property type="entry name" value="SDR_c"/>
    <property type="match status" value="1"/>
</dbReference>